<proteinExistence type="predicted"/>
<feature type="region of interest" description="Disordered" evidence="1">
    <location>
        <begin position="218"/>
        <end position="316"/>
    </location>
</feature>
<dbReference type="InterPro" id="IPR026523">
    <property type="entry name" value="PNMA"/>
</dbReference>
<dbReference type="Pfam" id="PF14893">
    <property type="entry name" value="PNMA"/>
    <property type="match status" value="1"/>
</dbReference>
<dbReference type="Proteomes" id="UP001488838">
    <property type="component" value="Unassembled WGS sequence"/>
</dbReference>
<protein>
    <recommendedName>
        <fullName evidence="2">Paraneoplastic antigen Ma-like C-terminal domain-containing protein</fullName>
    </recommendedName>
</protein>
<evidence type="ECO:0000259" key="2">
    <source>
        <dbReference type="Pfam" id="PF14893"/>
    </source>
</evidence>
<feature type="compositionally biased region" description="Acidic residues" evidence="1">
    <location>
        <begin position="224"/>
        <end position="237"/>
    </location>
</feature>
<dbReference type="EMBL" id="JBBHLL010002697">
    <property type="protein sequence ID" value="KAK7795304.1"/>
    <property type="molecule type" value="Genomic_DNA"/>
</dbReference>
<reference evidence="3 4" key="1">
    <citation type="journal article" date="2023" name="bioRxiv">
        <title>Conserved and derived expression patterns and positive selection on dental genes reveal complex evolutionary context of ever-growing rodent molars.</title>
        <authorList>
            <person name="Calamari Z.T."/>
            <person name="Song A."/>
            <person name="Cohen E."/>
            <person name="Akter M."/>
            <person name="Roy R.D."/>
            <person name="Hallikas O."/>
            <person name="Christensen M.M."/>
            <person name="Li P."/>
            <person name="Marangoni P."/>
            <person name="Jernvall J."/>
            <person name="Klein O.D."/>
        </authorList>
    </citation>
    <scope>NUCLEOTIDE SEQUENCE [LARGE SCALE GENOMIC DNA]</scope>
    <source>
        <strain evidence="3">V071</strain>
    </source>
</reference>
<organism evidence="3 4">
    <name type="scientific">Myodes glareolus</name>
    <name type="common">Bank vole</name>
    <name type="synonym">Clethrionomys glareolus</name>
    <dbReference type="NCBI Taxonomy" id="447135"/>
    <lineage>
        <taxon>Eukaryota</taxon>
        <taxon>Metazoa</taxon>
        <taxon>Chordata</taxon>
        <taxon>Craniata</taxon>
        <taxon>Vertebrata</taxon>
        <taxon>Euteleostomi</taxon>
        <taxon>Mammalia</taxon>
        <taxon>Eutheria</taxon>
        <taxon>Euarchontoglires</taxon>
        <taxon>Glires</taxon>
        <taxon>Rodentia</taxon>
        <taxon>Myomorpha</taxon>
        <taxon>Muroidea</taxon>
        <taxon>Cricetidae</taxon>
        <taxon>Arvicolinae</taxon>
        <taxon>Myodes</taxon>
    </lineage>
</organism>
<evidence type="ECO:0000313" key="4">
    <source>
        <dbReference type="Proteomes" id="UP001488838"/>
    </source>
</evidence>
<feature type="non-terminal residue" evidence="3">
    <location>
        <position position="316"/>
    </location>
</feature>
<sequence length="316" mass="35472">MAHITVLGTVICFSEELLGCVFHFLELQGDTVDSVPGDLGLGLDRVRRLQSVSQAIQPWVDTLQYQCAWPAPGEESFEAWLDHTTDMFQVWQRVPEREKRRQFLEGLWGTALYLLFGDNESQASIGIKCLTAKQQSEEQLSVFVLRLEVLLQKAIQKGALERISTDDLCLRQMLTRANLTEPLEEALRGLTMIGRPPTFLELLGLIWESEEWEARLASNMGAQVEDEAEDEVEEEIEDHNPDHSPVDLSQEGPDQPPRAPTPAQMGSNLRECPGGCPALPRQGNIRQRRTPFCTSQEVLLKGGHETSLRRKSGGEN</sequence>
<accession>A0AAW0GVE9</accession>
<dbReference type="PANTHER" id="PTHR23095">
    <property type="entry name" value="PARANEOPLASTIC ANTIGEN"/>
    <property type="match status" value="1"/>
</dbReference>
<evidence type="ECO:0000313" key="3">
    <source>
        <dbReference type="EMBL" id="KAK7795304.1"/>
    </source>
</evidence>
<dbReference type="AlphaFoldDB" id="A0AAW0GVE9"/>
<evidence type="ECO:0000256" key="1">
    <source>
        <dbReference type="SAM" id="MobiDB-lite"/>
    </source>
</evidence>
<dbReference type="PANTHER" id="PTHR23095:SF40">
    <property type="entry name" value="PARANEOPLASTIC ANTIGEN-LIKE PROTEIN 6A"/>
    <property type="match status" value="1"/>
</dbReference>
<dbReference type="InterPro" id="IPR048270">
    <property type="entry name" value="PNMA_C"/>
</dbReference>
<name>A0AAW0GVE9_MYOGA</name>
<feature type="compositionally biased region" description="Basic and acidic residues" evidence="1">
    <location>
        <begin position="302"/>
        <end position="316"/>
    </location>
</feature>
<gene>
    <name evidence="3" type="ORF">U0070_025551</name>
</gene>
<comment type="caution">
    <text evidence="3">The sequence shown here is derived from an EMBL/GenBank/DDBJ whole genome shotgun (WGS) entry which is preliminary data.</text>
</comment>
<feature type="domain" description="Paraneoplastic antigen Ma-like C-terminal" evidence="2">
    <location>
        <begin position="111"/>
        <end position="203"/>
    </location>
</feature>
<keyword evidence="4" id="KW-1185">Reference proteome</keyword>